<dbReference type="EMBL" id="LQQU01000059">
    <property type="protein sequence ID" value="KZE25312.1"/>
    <property type="molecule type" value="Genomic_DNA"/>
</dbReference>
<name>A0A165EKV3_9NEIS</name>
<dbReference type="OrthoDB" id="9950815at2"/>
<organism evidence="2 3">
    <name type="scientific">Crenobacter luteus</name>
    <dbReference type="NCBI Taxonomy" id="1452487"/>
    <lineage>
        <taxon>Bacteria</taxon>
        <taxon>Pseudomonadati</taxon>
        <taxon>Pseudomonadota</taxon>
        <taxon>Betaproteobacteria</taxon>
        <taxon>Neisseriales</taxon>
        <taxon>Neisseriaceae</taxon>
        <taxon>Crenobacter</taxon>
    </lineage>
</organism>
<dbReference type="AlphaFoldDB" id="A0A165EKV3"/>
<feature type="compositionally biased region" description="Polar residues" evidence="1">
    <location>
        <begin position="1"/>
        <end position="10"/>
    </location>
</feature>
<comment type="caution">
    <text evidence="2">The sequence shown here is derived from an EMBL/GenBank/DDBJ whole genome shotgun (WGS) entry which is preliminary data.</text>
</comment>
<keyword evidence="3" id="KW-1185">Reference proteome</keyword>
<accession>A0A165EKV3</accession>
<proteinExistence type="predicted"/>
<sequence length="66" mass="7268">MTGKAQQASATPDPLLDTGEYTAEQVHQFRVGQHLEEDDPPPAPEEGGPDTGEYQSDQVRQVKHHD</sequence>
<dbReference type="RefSeq" id="WP_066614618.1">
    <property type="nucleotide sequence ID" value="NZ_LQQU01000059.1"/>
</dbReference>
<dbReference type="STRING" id="1452487.AVW16_03145"/>
<evidence type="ECO:0000313" key="2">
    <source>
        <dbReference type="EMBL" id="KZE25312.1"/>
    </source>
</evidence>
<gene>
    <name evidence="2" type="ORF">AVW16_03145</name>
</gene>
<evidence type="ECO:0000313" key="3">
    <source>
        <dbReference type="Proteomes" id="UP000076625"/>
    </source>
</evidence>
<feature type="region of interest" description="Disordered" evidence="1">
    <location>
        <begin position="1"/>
        <end position="66"/>
    </location>
</feature>
<evidence type="ECO:0000256" key="1">
    <source>
        <dbReference type="SAM" id="MobiDB-lite"/>
    </source>
</evidence>
<reference evidence="3" key="1">
    <citation type="submission" date="2016-01" db="EMBL/GenBank/DDBJ databases">
        <title>Draft genome of Chromobacterium sp. F49.</title>
        <authorList>
            <person name="Hong K.W."/>
        </authorList>
    </citation>
    <scope>NUCLEOTIDE SEQUENCE [LARGE SCALE GENOMIC DNA]</scope>
    <source>
        <strain evidence="3">CN10</strain>
    </source>
</reference>
<dbReference type="Proteomes" id="UP000076625">
    <property type="component" value="Unassembled WGS sequence"/>
</dbReference>
<protein>
    <submittedName>
        <fullName evidence="2">Uncharacterized protein</fullName>
    </submittedName>
</protein>